<dbReference type="GO" id="GO:0004659">
    <property type="term" value="F:prenyltransferase activity"/>
    <property type="evidence" value="ECO:0007669"/>
    <property type="project" value="InterPro"/>
</dbReference>
<gene>
    <name evidence="7" type="ORF">EU348_10115</name>
</gene>
<dbReference type="SUPFAM" id="SSF48576">
    <property type="entry name" value="Terpenoid synthases"/>
    <property type="match status" value="1"/>
</dbReference>
<dbReference type="Pfam" id="PF00348">
    <property type="entry name" value="polyprenyl_synt"/>
    <property type="match status" value="1"/>
</dbReference>
<comment type="cofactor">
    <cofactor evidence="1">
        <name>Mg(2+)</name>
        <dbReference type="ChEBI" id="CHEBI:18420"/>
    </cofactor>
</comment>
<dbReference type="InterPro" id="IPR000092">
    <property type="entry name" value="Polyprenyl_synt"/>
</dbReference>
<evidence type="ECO:0000256" key="4">
    <source>
        <dbReference type="ARBA" id="ARBA00022723"/>
    </source>
</evidence>
<evidence type="ECO:0000256" key="5">
    <source>
        <dbReference type="ARBA" id="ARBA00022842"/>
    </source>
</evidence>
<dbReference type="Gene3D" id="1.10.600.10">
    <property type="entry name" value="Farnesyl Diphosphate Synthase"/>
    <property type="match status" value="1"/>
</dbReference>
<dbReference type="GO" id="GO:0008299">
    <property type="term" value="P:isoprenoid biosynthetic process"/>
    <property type="evidence" value="ECO:0007669"/>
    <property type="project" value="InterPro"/>
</dbReference>
<sequence>MANIVEEIKRPINDEMKLFEQKFYESMQSKVALLDKVTRFIVTTKGKQMRPMFVFLCAKLVGEVTEKTYRGASMIELIHTATLVHDDVVDESFKRRNFFSINALWKNKIAVLVGDYLLSKSVLLSTDHKDYDLLGVISRTIREMSEGELLQLEKARKLDITEEVYYEIIRQKTATLIAACCEIGVLSNNADEVLAKKMMDFGTYTGMAFQIKDDLFDYLSSNVIGKPVGIDIKEQKMTLPLIHTLKIAPEKDRKYYFDTIKRYNNNPKRVKELIEFVKSSGGLDYAITVMKEFQQKAQNILNEFPDSEARKSLHIMLDYVIERKF</sequence>
<dbReference type="CDD" id="cd00685">
    <property type="entry name" value="Trans_IPPS_HT"/>
    <property type="match status" value="1"/>
</dbReference>
<evidence type="ECO:0000256" key="2">
    <source>
        <dbReference type="ARBA" id="ARBA00006706"/>
    </source>
</evidence>
<keyword evidence="4" id="KW-0479">Metal-binding</keyword>
<dbReference type="PANTHER" id="PTHR12001">
    <property type="entry name" value="GERANYLGERANYL PYROPHOSPHATE SYNTHASE"/>
    <property type="match status" value="1"/>
</dbReference>
<dbReference type="SFLD" id="SFLDS00005">
    <property type="entry name" value="Isoprenoid_Synthase_Type_I"/>
    <property type="match status" value="1"/>
</dbReference>
<protein>
    <submittedName>
        <fullName evidence="7">Polyprenyl synthetase family protein</fullName>
    </submittedName>
</protein>
<reference evidence="7" key="1">
    <citation type="submission" date="2019-01" db="EMBL/GenBank/DDBJ databases">
        <title>Whole Genome Sequencing for Putative Detection of Antimicrobial Resistance and Potential Virulence Factors in Chryseobacterium indologenes isolated from Nile Tilapia in Tanzania.</title>
        <authorList>
            <person name="Mwega E."/>
            <person name="Mutoloki S."/>
            <person name="Mugimba K."/>
            <person name="Colquhoun D."/>
            <person name="Mdegela R."/>
            <person name="Evensen O."/>
            <person name="Wasteson Y."/>
        </authorList>
    </citation>
    <scope>NUCLEOTIDE SEQUENCE [LARGE SCALE GENOMIC DNA]</scope>
    <source>
        <strain evidence="7">StR 01</strain>
    </source>
</reference>
<dbReference type="EMBL" id="CP035532">
    <property type="protein sequence ID" value="QBA21535.1"/>
    <property type="molecule type" value="Genomic_DNA"/>
</dbReference>
<comment type="similarity">
    <text evidence="2 6">Belongs to the FPP/GGPP synthase family.</text>
</comment>
<organism evidence="7">
    <name type="scientific">Chryseobacterium indologenes</name>
    <name type="common">Flavobacterium indologenes</name>
    <dbReference type="NCBI Taxonomy" id="253"/>
    <lineage>
        <taxon>Bacteria</taxon>
        <taxon>Pseudomonadati</taxon>
        <taxon>Bacteroidota</taxon>
        <taxon>Flavobacteriia</taxon>
        <taxon>Flavobacteriales</taxon>
        <taxon>Weeksellaceae</taxon>
        <taxon>Chryseobacterium group</taxon>
        <taxon>Chryseobacterium</taxon>
    </lineage>
</organism>
<dbReference type="GO" id="GO:0046872">
    <property type="term" value="F:metal ion binding"/>
    <property type="evidence" value="ECO:0007669"/>
    <property type="project" value="UniProtKB-KW"/>
</dbReference>
<proteinExistence type="inferred from homology"/>
<dbReference type="PANTHER" id="PTHR12001:SF69">
    <property type="entry name" value="ALL TRANS-POLYPRENYL-DIPHOSPHATE SYNTHASE PDSS1"/>
    <property type="match status" value="1"/>
</dbReference>
<keyword evidence="3 6" id="KW-0808">Transferase</keyword>
<evidence type="ECO:0000313" key="7">
    <source>
        <dbReference type="EMBL" id="QBA21535.1"/>
    </source>
</evidence>
<name>A0A411DMC8_CHRID</name>
<dbReference type="InterPro" id="IPR008949">
    <property type="entry name" value="Isoprenoid_synthase_dom_sf"/>
</dbReference>
<keyword evidence="5" id="KW-0460">Magnesium</keyword>
<evidence type="ECO:0000256" key="1">
    <source>
        <dbReference type="ARBA" id="ARBA00001946"/>
    </source>
</evidence>
<evidence type="ECO:0000256" key="6">
    <source>
        <dbReference type="RuleBase" id="RU004466"/>
    </source>
</evidence>
<evidence type="ECO:0000256" key="3">
    <source>
        <dbReference type="ARBA" id="ARBA00022679"/>
    </source>
</evidence>
<accession>A0A411DMC8</accession>
<dbReference type="AlphaFoldDB" id="A0A411DMC8"/>